<keyword evidence="3" id="KW-1185">Reference proteome</keyword>
<reference evidence="2" key="1">
    <citation type="journal article" date="2021" name="Sci. Rep.">
        <title>Diploid genomic architecture of Nitzschia inconspicua, an elite biomass production diatom.</title>
        <authorList>
            <person name="Oliver A."/>
            <person name="Podell S."/>
            <person name="Pinowska A."/>
            <person name="Traller J.C."/>
            <person name="Smith S.R."/>
            <person name="McClure R."/>
            <person name="Beliaev A."/>
            <person name="Bohutskyi P."/>
            <person name="Hill E.A."/>
            <person name="Rabines A."/>
            <person name="Zheng H."/>
            <person name="Allen L.Z."/>
            <person name="Kuo A."/>
            <person name="Grigoriev I.V."/>
            <person name="Allen A.E."/>
            <person name="Hazlebeck D."/>
            <person name="Allen E.E."/>
        </authorList>
    </citation>
    <scope>NUCLEOTIDE SEQUENCE</scope>
    <source>
        <strain evidence="2">Hildebrandi</strain>
    </source>
</reference>
<evidence type="ECO:0000256" key="1">
    <source>
        <dbReference type="SAM" id="Phobius"/>
    </source>
</evidence>
<name>A0A9K3LPQ5_9STRA</name>
<evidence type="ECO:0000313" key="3">
    <source>
        <dbReference type="Proteomes" id="UP000693970"/>
    </source>
</evidence>
<keyword evidence="1" id="KW-0812">Transmembrane</keyword>
<dbReference type="OrthoDB" id="48029at2759"/>
<protein>
    <submittedName>
        <fullName evidence="2">Uncharacterized protein</fullName>
    </submittedName>
</protein>
<sequence length="220" mass="24331">MNFTQTSRQSDFNLLEAVPPTRNDNHNGWTVHRPHDETQSFLYEDSQHTVDSVATGKRIMTLHRRRQSPWVTLFVIATTILCLICVVRAASDDDTFGDVKKWYNQAKESYENLPDQGKFATGAVCGFGASKVVVNSAVKFVKLAGAAFIATEVLEAVGVIDMDELVTEQQTESMKKRVMGRLGDIKRSITHFDLKQMVKNPKQKAGALGIAAGALVGFLL</sequence>
<reference evidence="2" key="2">
    <citation type="submission" date="2021-04" db="EMBL/GenBank/DDBJ databases">
        <authorList>
            <person name="Podell S."/>
        </authorList>
    </citation>
    <scope>NUCLEOTIDE SEQUENCE</scope>
    <source>
        <strain evidence="2">Hildebrandi</strain>
    </source>
</reference>
<accession>A0A9K3LPQ5</accession>
<dbReference type="AlphaFoldDB" id="A0A9K3LPQ5"/>
<dbReference type="Proteomes" id="UP000693970">
    <property type="component" value="Unassembled WGS sequence"/>
</dbReference>
<proteinExistence type="predicted"/>
<comment type="caution">
    <text evidence="2">The sequence shown here is derived from an EMBL/GenBank/DDBJ whole genome shotgun (WGS) entry which is preliminary data.</text>
</comment>
<organism evidence="2 3">
    <name type="scientific">Nitzschia inconspicua</name>
    <dbReference type="NCBI Taxonomy" id="303405"/>
    <lineage>
        <taxon>Eukaryota</taxon>
        <taxon>Sar</taxon>
        <taxon>Stramenopiles</taxon>
        <taxon>Ochrophyta</taxon>
        <taxon>Bacillariophyta</taxon>
        <taxon>Bacillariophyceae</taxon>
        <taxon>Bacillariophycidae</taxon>
        <taxon>Bacillariales</taxon>
        <taxon>Bacillariaceae</taxon>
        <taxon>Nitzschia</taxon>
    </lineage>
</organism>
<evidence type="ECO:0000313" key="2">
    <source>
        <dbReference type="EMBL" id="KAG7366233.1"/>
    </source>
</evidence>
<feature type="transmembrane region" description="Helical" evidence="1">
    <location>
        <begin position="70"/>
        <end position="90"/>
    </location>
</feature>
<gene>
    <name evidence="2" type="ORF">IV203_028903</name>
</gene>
<keyword evidence="1" id="KW-0472">Membrane</keyword>
<keyword evidence="1" id="KW-1133">Transmembrane helix</keyword>
<dbReference type="EMBL" id="JAGRRH010000007">
    <property type="protein sequence ID" value="KAG7366233.1"/>
    <property type="molecule type" value="Genomic_DNA"/>
</dbReference>